<dbReference type="VEuPathDB" id="FungiDB:RhiirFUN_019230"/>
<protein>
    <submittedName>
        <fullName evidence="1">Uncharacterized protein</fullName>
    </submittedName>
</protein>
<organism evidence="1">
    <name type="scientific">Rhizophagus irregularis (strain DAOM 181602 / DAOM 197198 / MUCL 43194)</name>
    <name type="common">Arbuscular mycorrhizal fungus</name>
    <name type="synonym">Glomus intraradices</name>
    <dbReference type="NCBI Taxonomy" id="747089"/>
    <lineage>
        <taxon>Eukaryota</taxon>
        <taxon>Fungi</taxon>
        <taxon>Fungi incertae sedis</taxon>
        <taxon>Mucoromycota</taxon>
        <taxon>Glomeromycotina</taxon>
        <taxon>Glomeromycetes</taxon>
        <taxon>Glomerales</taxon>
        <taxon>Glomeraceae</taxon>
        <taxon>Rhizophagus</taxon>
    </lineage>
</organism>
<dbReference type="EMBL" id="KI284139">
    <property type="protein sequence ID" value="ESA13193.1"/>
    <property type="molecule type" value="Genomic_DNA"/>
</dbReference>
<dbReference type="AlphaFoldDB" id="U9U3N4"/>
<reference evidence="1" key="1">
    <citation type="submission" date="2013-07" db="EMBL/GenBank/DDBJ databases">
        <title>The genome of an arbuscular mycorrhizal fungus provides insights into the evolution of the oldest plant symbiosis.</title>
        <authorList>
            <consortium name="DOE Joint Genome Institute"/>
            <person name="Tisserant E."/>
            <person name="Malbreil M."/>
            <person name="Kuo A."/>
            <person name="Kohler A."/>
            <person name="Symeonidi A."/>
            <person name="Balestrini R."/>
            <person name="Charron P."/>
            <person name="Duensing N."/>
            <person name="Frei-dit-Frey N."/>
            <person name="Gianinazzi-Pearson V."/>
            <person name="Gilbert B."/>
            <person name="Handa Y."/>
            <person name="Hijri M."/>
            <person name="Kaul R."/>
            <person name="Kawaguchi M."/>
            <person name="Krajinski F."/>
            <person name="Lammers P."/>
            <person name="Lapierre D."/>
            <person name="Masclaux F.G."/>
            <person name="Murat C."/>
            <person name="Morin E."/>
            <person name="Ndikumana S."/>
            <person name="Pagni M."/>
            <person name="Petitpierre D."/>
            <person name="Requena N."/>
            <person name="Rosikiewicz P."/>
            <person name="Riley R."/>
            <person name="Saito K."/>
            <person name="San Clemente H."/>
            <person name="Shapiro H."/>
            <person name="van Tuinen D."/>
            <person name="Becard G."/>
            <person name="Bonfante P."/>
            <person name="Paszkowski U."/>
            <person name="Shachar-Hill Y."/>
            <person name="Young J.P."/>
            <person name="Sanders I.R."/>
            <person name="Henrissat B."/>
            <person name="Rensing S.A."/>
            <person name="Grigoriev I.V."/>
            <person name="Corradi N."/>
            <person name="Roux C."/>
            <person name="Martin F."/>
        </authorList>
    </citation>
    <scope>NUCLEOTIDE SEQUENCE</scope>
    <source>
        <strain evidence="1">DAOM 197198</strain>
    </source>
</reference>
<gene>
    <name evidence="1" type="ORF">GLOINDRAFT_335337</name>
</gene>
<evidence type="ECO:0000313" key="1">
    <source>
        <dbReference type="EMBL" id="ESA13193.1"/>
    </source>
</evidence>
<dbReference type="HOGENOM" id="CLU_3069848_0_0_1"/>
<proteinExistence type="predicted"/>
<sequence>MKEKAQLEQKTIKILLNVEKNKIIKVLNPKTLAFQFSGSFIMNQLSVDTINKW</sequence>
<accession>U9U3N4</accession>
<name>U9U3N4_RHIID</name>